<proteinExistence type="inferred from homology"/>
<name>A0AA88SC00_CHASR</name>
<dbReference type="Pfam" id="PF00097">
    <property type="entry name" value="zf-C3HC4"/>
    <property type="match status" value="1"/>
</dbReference>
<evidence type="ECO:0000256" key="5">
    <source>
        <dbReference type="PROSITE-ProRule" id="PRU00024"/>
    </source>
</evidence>
<dbReference type="InterPro" id="IPR017907">
    <property type="entry name" value="Znf_RING_CS"/>
</dbReference>
<organism evidence="8 9">
    <name type="scientific">Channa striata</name>
    <name type="common">Snakehead murrel</name>
    <name type="synonym">Ophicephalus striatus</name>
    <dbReference type="NCBI Taxonomy" id="64152"/>
    <lineage>
        <taxon>Eukaryota</taxon>
        <taxon>Metazoa</taxon>
        <taxon>Chordata</taxon>
        <taxon>Craniata</taxon>
        <taxon>Vertebrata</taxon>
        <taxon>Euteleostomi</taxon>
        <taxon>Actinopterygii</taxon>
        <taxon>Neopterygii</taxon>
        <taxon>Teleostei</taxon>
        <taxon>Neoteleostei</taxon>
        <taxon>Acanthomorphata</taxon>
        <taxon>Anabantaria</taxon>
        <taxon>Anabantiformes</taxon>
        <taxon>Channoidei</taxon>
        <taxon>Channidae</taxon>
        <taxon>Channa</taxon>
    </lineage>
</organism>
<gene>
    <name evidence="8" type="ORF">Q5P01_021010</name>
</gene>
<dbReference type="PROSITE" id="PS50089">
    <property type="entry name" value="ZF_RING_2"/>
    <property type="match status" value="1"/>
</dbReference>
<dbReference type="SUPFAM" id="SSF57850">
    <property type="entry name" value="RING/U-box"/>
    <property type="match status" value="1"/>
</dbReference>
<keyword evidence="4" id="KW-0862">Zinc</keyword>
<dbReference type="Proteomes" id="UP001187415">
    <property type="component" value="Unassembled WGS sequence"/>
</dbReference>
<dbReference type="Gene3D" id="3.30.160.60">
    <property type="entry name" value="Classic Zinc Finger"/>
    <property type="match status" value="1"/>
</dbReference>
<dbReference type="SUPFAM" id="SSF57845">
    <property type="entry name" value="B-box zinc-binding domain"/>
    <property type="match status" value="1"/>
</dbReference>
<dbReference type="PROSITE" id="PS00518">
    <property type="entry name" value="ZF_RING_1"/>
    <property type="match status" value="1"/>
</dbReference>
<evidence type="ECO:0000256" key="4">
    <source>
        <dbReference type="ARBA" id="ARBA00022833"/>
    </source>
</evidence>
<sequence>MASVSDENLDCPVCREIFQDPVLLSCCHSFCKACLEAWWNENTNQECPLCRRRSQNDPPRNLALRTLCEAFLQKRSDRASAGGSSRCSVHAEELKLFCLDDEQPVCVICLYSETHRNHSFRPIDEAARDIKAGLQELLEPLLNKLELFNDIKETYDLTAKDIDGQAEDTEMQIKDTFSMLRNILQNEEHSRIAALREERKQKRELIRKRSVALSKEIKGLSDTIRSTDDILRAEDLSFLQKYNTAAERVHYFLLLEDLKPVPEAMIHVDKHLKNLAFNTLERMKVEVIHGTDNPVPTDDIAFLLNTVQIIIIRKTPLSSKHIQQVLTCMCFGQWQRKPTQTQGKHAISTQKGRLI</sequence>
<dbReference type="PROSITE" id="PS50119">
    <property type="entry name" value="ZF_BBOX"/>
    <property type="match status" value="1"/>
</dbReference>
<dbReference type="Gene3D" id="3.30.40.10">
    <property type="entry name" value="Zinc/RING finger domain, C3HC4 (zinc finger)"/>
    <property type="match status" value="1"/>
</dbReference>
<keyword evidence="9" id="KW-1185">Reference proteome</keyword>
<dbReference type="Pfam" id="PF00643">
    <property type="entry name" value="zf-B_box"/>
    <property type="match status" value="1"/>
</dbReference>
<dbReference type="AlphaFoldDB" id="A0AA88SC00"/>
<evidence type="ECO:0000259" key="6">
    <source>
        <dbReference type="PROSITE" id="PS50089"/>
    </source>
</evidence>
<reference evidence="8" key="1">
    <citation type="submission" date="2023-07" db="EMBL/GenBank/DDBJ databases">
        <title>Chromosome-level Genome Assembly of Striped Snakehead (Channa striata).</title>
        <authorList>
            <person name="Liu H."/>
        </authorList>
    </citation>
    <scope>NUCLEOTIDE SEQUENCE</scope>
    <source>
        <strain evidence="8">Gz</strain>
        <tissue evidence="8">Muscle</tissue>
    </source>
</reference>
<dbReference type="SMART" id="SM00336">
    <property type="entry name" value="BBOX"/>
    <property type="match status" value="1"/>
</dbReference>
<evidence type="ECO:0000256" key="3">
    <source>
        <dbReference type="ARBA" id="ARBA00022771"/>
    </source>
</evidence>
<keyword evidence="3 5" id="KW-0863">Zinc-finger</keyword>
<dbReference type="PANTHER" id="PTHR24103">
    <property type="entry name" value="E3 UBIQUITIN-PROTEIN LIGASE TRIM"/>
    <property type="match status" value="1"/>
</dbReference>
<evidence type="ECO:0000313" key="8">
    <source>
        <dbReference type="EMBL" id="KAK2826796.1"/>
    </source>
</evidence>
<feature type="domain" description="B box-type" evidence="7">
    <location>
        <begin position="82"/>
        <end position="123"/>
    </location>
</feature>
<dbReference type="InterPro" id="IPR013083">
    <property type="entry name" value="Znf_RING/FYVE/PHD"/>
</dbReference>
<dbReference type="InterPro" id="IPR018957">
    <property type="entry name" value="Znf_C3HC4_RING-type"/>
</dbReference>
<comment type="caution">
    <text evidence="8">The sequence shown here is derived from an EMBL/GenBank/DDBJ whole genome shotgun (WGS) entry which is preliminary data.</text>
</comment>
<dbReference type="InterPro" id="IPR050143">
    <property type="entry name" value="TRIM/RBCC"/>
</dbReference>
<dbReference type="SMART" id="SM00184">
    <property type="entry name" value="RING"/>
    <property type="match status" value="1"/>
</dbReference>
<evidence type="ECO:0000256" key="1">
    <source>
        <dbReference type="ARBA" id="ARBA00008518"/>
    </source>
</evidence>
<dbReference type="EMBL" id="JAUPFM010000016">
    <property type="protein sequence ID" value="KAK2826796.1"/>
    <property type="molecule type" value="Genomic_DNA"/>
</dbReference>
<dbReference type="InterPro" id="IPR000315">
    <property type="entry name" value="Znf_B-box"/>
</dbReference>
<evidence type="ECO:0000256" key="2">
    <source>
        <dbReference type="ARBA" id="ARBA00022723"/>
    </source>
</evidence>
<feature type="domain" description="RING-type" evidence="6">
    <location>
        <begin position="11"/>
        <end position="51"/>
    </location>
</feature>
<keyword evidence="2" id="KW-0479">Metal-binding</keyword>
<protein>
    <submittedName>
        <fullName evidence="8">Uncharacterized protein</fullName>
    </submittedName>
</protein>
<dbReference type="InterPro" id="IPR001841">
    <property type="entry name" value="Znf_RING"/>
</dbReference>
<evidence type="ECO:0000259" key="7">
    <source>
        <dbReference type="PROSITE" id="PS50119"/>
    </source>
</evidence>
<accession>A0AA88SC00</accession>
<comment type="similarity">
    <text evidence="1">Belongs to the TRIM/RBCC family.</text>
</comment>
<dbReference type="GO" id="GO:0008270">
    <property type="term" value="F:zinc ion binding"/>
    <property type="evidence" value="ECO:0007669"/>
    <property type="project" value="UniProtKB-KW"/>
</dbReference>
<evidence type="ECO:0000313" key="9">
    <source>
        <dbReference type="Proteomes" id="UP001187415"/>
    </source>
</evidence>